<dbReference type="InterPro" id="IPR016161">
    <property type="entry name" value="Ald_DH/histidinol_DH"/>
</dbReference>
<feature type="active site" evidence="3">
    <location>
        <position position="269"/>
    </location>
</feature>
<dbReference type="InterPro" id="IPR016162">
    <property type="entry name" value="Ald_DH_N"/>
</dbReference>
<dbReference type="AlphaFoldDB" id="A0A261RJS9"/>
<dbReference type="PANTHER" id="PTHR43353">
    <property type="entry name" value="SUCCINATE-SEMIALDEHYDE DEHYDROGENASE, MITOCHONDRIAL"/>
    <property type="match status" value="1"/>
</dbReference>
<evidence type="ECO:0000256" key="3">
    <source>
        <dbReference type="PROSITE-ProRule" id="PRU10007"/>
    </source>
</evidence>
<dbReference type="InterPro" id="IPR016163">
    <property type="entry name" value="Ald_DH_C"/>
</dbReference>
<dbReference type="InterPro" id="IPR015590">
    <property type="entry name" value="Aldehyde_DH_dom"/>
</dbReference>
<dbReference type="InterPro" id="IPR029510">
    <property type="entry name" value="Ald_DH_CS_GLU"/>
</dbReference>
<dbReference type="Proteomes" id="UP000216947">
    <property type="component" value="Unassembled WGS sequence"/>
</dbReference>
<evidence type="ECO:0000256" key="4">
    <source>
        <dbReference type="RuleBase" id="RU003345"/>
    </source>
</evidence>
<comment type="caution">
    <text evidence="6">The sequence shown here is derived from an EMBL/GenBank/DDBJ whole genome shotgun (WGS) entry which is preliminary data.</text>
</comment>
<dbReference type="FunFam" id="3.40.605.10:FF:000005">
    <property type="entry name" value="Succinate-semialdehyde dehydrogenase I"/>
    <property type="match status" value="1"/>
</dbReference>
<keyword evidence="7" id="KW-1185">Reference proteome</keyword>
<protein>
    <submittedName>
        <fullName evidence="6">NAD-dependent succinate-semialdehyde dehydrogenase</fullName>
    </submittedName>
</protein>
<dbReference type="Gene3D" id="3.40.309.10">
    <property type="entry name" value="Aldehyde Dehydrogenase, Chain A, domain 2"/>
    <property type="match status" value="1"/>
</dbReference>
<dbReference type="FunFam" id="3.40.309.10:FF:000004">
    <property type="entry name" value="Succinate-semialdehyde dehydrogenase I"/>
    <property type="match status" value="1"/>
</dbReference>
<evidence type="ECO:0000313" key="7">
    <source>
        <dbReference type="Proteomes" id="UP000216947"/>
    </source>
</evidence>
<dbReference type="GO" id="GO:0009450">
    <property type="term" value="P:gamma-aminobutyric acid catabolic process"/>
    <property type="evidence" value="ECO:0007669"/>
    <property type="project" value="TreeGrafter"/>
</dbReference>
<evidence type="ECO:0000313" key="6">
    <source>
        <dbReference type="EMBL" id="OZI25308.1"/>
    </source>
</evidence>
<sequence length="496" mass="52603">MHLPSGDPRIMPLPELTGYADPLLHSQGLYIDGQWLPRRGVPVVNPSTGDTLTEIADAGIADATAAIDAAAGAAPGWRATPARHRAEILRRWFHLMTEHADALATLISLENGKTLADARGEVAYAAEFFRWYSEEASRIQGEYRRTPSGSHTILVDHEPIGIAVLITPWNFPAAMAARKIAPALAAGCTVVLKPALETPLTACAMARLGEEAGVPPGVVNVLTTQSPGELTNAMLADARVRKLSFTGSTSVGRLLLAEAGRHVISCSMELGGNAPFIIMDDADLDAALDGAMVAKMRNAGEACTAANRFYVQAGIHDAFVEGLTARMARLRVGAGYDPRTQCGPMITPAAVQKIDRLVSSAVRHGAQATTGGAPLQGPGFFYPPTVLVNVPAAAAISQEEIFGPVAPVYRFDTEDEMVTMANNTEYGLAAYLYTRDIPRAMRLGKRLETGMLGINRGLVSDPAAPFGGVKQSGLGREGGVTGILEFTEPKYYAVDF</sequence>
<dbReference type="SUPFAM" id="SSF53720">
    <property type="entry name" value="ALDH-like"/>
    <property type="match status" value="1"/>
</dbReference>
<dbReference type="InterPro" id="IPR050740">
    <property type="entry name" value="Aldehyde_DH_Superfamily"/>
</dbReference>
<evidence type="ECO:0000256" key="2">
    <source>
        <dbReference type="ARBA" id="ARBA00023002"/>
    </source>
</evidence>
<evidence type="ECO:0000259" key="5">
    <source>
        <dbReference type="Pfam" id="PF00171"/>
    </source>
</evidence>
<dbReference type="Gene3D" id="3.40.605.10">
    <property type="entry name" value="Aldehyde Dehydrogenase, Chain A, domain 1"/>
    <property type="match status" value="1"/>
</dbReference>
<proteinExistence type="inferred from homology"/>
<reference evidence="7" key="1">
    <citation type="submission" date="2017-05" db="EMBL/GenBank/DDBJ databases">
        <title>Complete and WGS of Bordetella genogroups.</title>
        <authorList>
            <person name="Spilker T."/>
            <person name="Lipuma J."/>
        </authorList>
    </citation>
    <scope>NUCLEOTIDE SEQUENCE [LARGE SCALE GENOMIC DNA]</scope>
    <source>
        <strain evidence="7">AU18089</strain>
    </source>
</reference>
<organism evidence="6 7">
    <name type="scientific">Bordetella genomosp. 7</name>
    <dbReference type="NCBI Taxonomy" id="1416805"/>
    <lineage>
        <taxon>Bacteria</taxon>
        <taxon>Pseudomonadati</taxon>
        <taxon>Pseudomonadota</taxon>
        <taxon>Betaproteobacteria</taxon>
        <taxon>Burkholderiales</taxon>
        <taxon>Alcaligenaceae</taxon>
        <taxon>Bordetella</taxon>
    </lineage>
</organism>
<dbReference type="Pfam" id="PF00171">
    <property type="entry name" value="Aldedh"/>
    <property type="match status" value="1"/>
</dbReference>
<name>A0A261RJS9_9BORD</name>
<keyword evidence="2 4" id="KW-0560">Oxidoreductase</keyword>
<comment type="similarity">
    <text evidence="1 4">Belongs to the aldehyde dehydrogenase family.</text>
</comment>
<dbReference type="PROSITE" id="PS00687">
    <property type="entry name" value="ALDEHYDE_DEHYDR_GLU"/>
    <property type="match status" value="1"/>
</dbReference>
<evidence type="ECO:0000256" key="1">
    <source>
        <dbReference type="ARBA" id="ARBA00009986"/>
    </source>
</evidence>
<dbReference type="PANTHER" id="PTHR43353:SF5">
    <property type="entry name" value="SUCCINATE-SEMIALDEHYDE DEHYDROGENASE, MITOCHONDRIAL"/>
    <property type="match status" value="1"/>
</dbReference>
<dbReference type="CDD" id="cd07103">
    <property type="entry name" value="ALDH_F5_SSADH_GabD"/>
    <property type="match status" value="1"/>
</dbReference>
<accession>A0A261RJS9</accession>
<feature type="domain" description="Aldehyde dehydrogenase" evidence="5">
    <location>
        <begin position="41"/>
        <end position="490"/>
    </location>
</feature>
<dbReference type="GO" id="GO:0004777">
    <property type="term" value="F:succinate-semialdehyde dehydrogenase (NAD+) activity"/>
    <property type="evidence" value="ECO:0007669"/>
    <property type="project" value="TreeGrafter"/>
</dbReference>
<dbReference type="EMBL" id="NEVK01000003">
    <property type="protein sequence ID" value="OZI25308.1"/>
    <property type="molecule type" value="Genomic_DNA"/>
</dbReference>
<gene>
    <name evidence="6" type="ORF">CAL19_05545</name>
</gene>